<dbReference type="NCBIfam" id="TIGR00377">
    <property type="entry name" value="ant_ant_sig"/>
    <property type="match status" value="1"/>
</dbReference>
<dbReference type="Gene3D" id="3.30.750.24">
    <property type="entry name" value="STAS domain"/>
    <property type="match status" value="1"/>
</dbReference>
<dbReference type="InterPro" id="IPR003658">
    <property type="entry name" value="Anti-sigma_ant"/>
</dbReference>
<dbReference type="PANTHER" id="PTHR33495:SF2">
    <property type="entry name" value="ANTI-SIGMA FACTOR ANTAGONIST TM_1081-RELATED"/>
    <property type="match status" value="1"/>
</dbReference>
<protein>
    <recommendedName>
        <fullName evidence="2">Anti-sigma factor antagonist</fullName>
    </recommendedName>
</protein>
<proteinExistence type="inferred from homology"/>
<dbReference type="SUPFAM" id="SSF52091">
    <property type="entry name" value="SpoIIaa-like"/>
    <property type="match status" value="1"/>
</dbReference>
<dbReference type="CDD" id="cd07043">
    <property type="entry name" value="STAS_anti-anti-sigma_factors"/>
    <property type="match status" value="1"/>
</dbReference>
<dbReference type="AlphaFoldDB" id="A0A7Y9YCX8"/>
<name>A0A7Y9YCX8_9ACTN</name>
<dbReference type="EMBL" id="JACBZI010000001">
    <property type="protein sequence ID" value="NYI09524.1"/>
    <property type="molecule type" value="Genomic_DNA"/>
</dbReference>
<dbReference type="GO" id="GO:0043856">
    <property type="term" value="F:anti-sigma factor antagonist activity"/>
    <property type="evidence" value="ECO:0007669"/>
    <property type="project" value="InterPro"/>
</dbReference>
<evidence type="ECO:0000313" key="4">
    <source>
        <dbReference type="EMBL" id="NYI09524.1"/>
    </source>
</evidence>
<evidence type="ECO:0000256" key="1">
    <source>
        <dbReference type="ARBA" id="ARBA00009013"/>
    </source>
</evidence>
<accession>A0A7Y9YCX8</accession>
<dbReference type="PANTHER" id="PTHR33495">
    <property type="entry name" value="ANTI-SIGMA FACTOR ANTAGONIST TM_1081-RELATED-RELATED"/>
    <property type="match status" value="1"/>
</dbReference>
<reference evidence="4 5" key="1">
    <citation type="submission" date="2020-07" db="EMBL/GenBank/DDBJ databases">
        <title>Sequencing the genomes of 1000 actinobacteria strains.</title>
        <authorList>
            <person name="Klenk H.-P."/>
        </authorList>
    </citation>
    <scope>NUCLEOTIDE SEQUENCE [LARGE SCALE GENOMIC DNA]</scope>
    <source>
        <strain evidence="4 5">DSM 18248</strain>
    </source>
</reference>
<dbReference type="Pfam" id="PF01740">
    <property type="entry name" value="STAS"/>
    <property type="match status" value="1"/>
</dbReference>
<keyword evidence="5" id="KW-1185">Reference proteome</keyword>
<sequence>MTSPPVPQDVAFDVVQHPDRTVVVARGELDVLSVPQLRRVLYDPVHVSGPAVVVDLSLVTFLDSVGIGALVAARRWLTSRGATMTLACGDNQPHRVLRMMGLDKVFDIIAPEPG</sequence>
<dbReference type="RefSeq" id="WP_179530482.1">
    <property type="nucleotide sequence ID" value="NZ_BAAAPP010000012.1"/>
</dbReference>
<dbReference type="PROSITE" id="PS50801">
    <property type="entry name" value="STAS"/>
    <property type="match status" value="1"/>
</dbReference>
<gene>
    <name evidence="4" type="ORF">BKA05_001039</name>
</gene>
<comment type="similarity">
    <text evidence="1 2">Belongs to the anti-sigma-factor antagonist family.</text>
</comment>
<dbReference type="InterPro" id="IPR036513">
    <property type="entry name" value="STAS_dom_sf"/>
</dbReference>
<evidence type="ECO:0000259" key="3">
    <source>
        <dbReference type="PROSITE" id="PS50801"/>
    </source>
</evidence>
<evidence type="ECO:0000313" key="5">
    <source>
        <dbReference type="Proteomes" id="UP000537326"/>
    </source>
</evidence>
<comment type="caution">
    <text evidence="4">The sequence shown here is derived from an EMBL/GenBank/DDBJ whole genome shotgun (WGS) entry which is preliminary data.</text>
</comment>
<dbReference type="InterPro" id="IPR002645">
    <property type="entry name" value="STAS_dom"/>
</dbReference>
<organism evidence="4 5">
    <name type="scientific">Nocardioides marinus</name>
    <dbReference type="NCBI Taxonomy" id="374514"/>
    <lineage>
        <taxon>Bacteria</taxon>
        <taxon>Bacillati</taxon>
        <taxon>Actinomycetota</taxon>
        <taxon>Actinomycetes</taxon>
        <taxon>Propionibacteriales</taxon>
        <taxon>Nocardioidaceae</taxon>
        <taxon>Nocardioides</taxon>
    </lineage>
</organism>
<evidence type="ECO:0000256" key="2">
    <source>
        <dbReference type="RuleBase" id="RU003749"/>
    </source>
</evidence>
<feature type="domain" description="STAS" evidence="3">
    <location>
        <begin position="10"/>
        <end position="114"/>
    </location>
</feature>
<dbReference type="Proteomes" id="UP000537326">
    <property type="component" value="Unassembled WGS sequence"/>
</dbReference>